<dbReference type="EC" id="1.15.1.1" evidence="2"/>
<dbReference type="Gene3D" id="3.55.40.20">
    <property type="entry name" value="Iron/manganese superoxide dismutase, C-terminal domain"/>
    <property type="match status" value="1"/>
</dbReference>
<feature type="domain" description="Manganese/iron superoxide dismutase C-terminal" evidence="6">
    <location>
        <begin position="156"/>
        <end position="259"/>
    </location>
</feature>
<dbReference type="SUPFAM" id="SSF46609">
    <property type="entry name" value="Fe,Mn superoxide dismutase (SOD), N-terminal domain"/>
    <property type="match status" value="1"/>
</dbReference>
<dbReference type="GO" id="GO:0005737">
    <property type="term" value="C:cytoplasm"/>
    <property type="evidence" value="ECO:0007669"/>
    <property type="project" value="TreeGrafter"/>
</dbReference>
<dbReference type="InterPro" id="IPR019831">
    <property type="entry name" value="Mn/Fe_SOD_N"/>
</dbReference>
<keyword evidence="8" id="KW-1185">Reference proteome</keyword>
<dbReference type="AlphaFoldDB" id="A0A3L9MM77"/>
<dbReference type="SUPFAM" id="SSF54719">
    <property type="entry name" value="Fe,Mn superoxide dismutase (SOD), C-terminal domain"/>
    <property type="match status" value="1"/>
</dbReference>
<sequence>MKKHIYIAAILGTALFFQSCDNSKNGGTTESPTNMGDSIVEVDTLKVVEKLGSPTDVKADPGIYQIKTLKYAYDELNQYIDAKTMETHYGKHYLGYINNLNTALKEANNNESNIVKLLKSEEAMKNNAIRNNAGGYYNHLLYFDIMSPNPVQLDEKSALLAKINETFGSLDELKSKLKEAATKRFGSGWAWLIVKEDGTLAVTSTPNQDNPLMSVVEEKGTPILGIDVWEHAYYLKYKNLRADYVDAFFSVLDWKEVENNYSKVAK</sequence>
<evidence type="ECO:0000256" key="1">
    <source>
        <dbReference type="ARBA" id="ARBA00008714"/>
    </source>
</evidence>
<evidence type="ECO:0000256" key="2">
    <source>
        <dbReference type="ARBA" id="ARBA00012682"/>
    </source>
</evidence>
<dbReference type="Pfam" id="PF02777">
    <property type="entry name" value="Sod_Fe_C"/>
    <property type="match status" value="1"/>
</dbReference>
<dbReference type="PRINTS" id="PR01703">
    <property type="entry name" value="MNSODISMTASE"/>
</dbReference>
<accession>A0A3L9MM77</accession>
<dbReference type="Pfam" id="PF00081">
    <property type="entry name" value="Sod_Fe_N"/>
    <property type="match status" value="1"/>
</dbReference>
<dbReference type="PROSITE" id="PS51257">
    <property type="entry name" value="PROKAR_LIPOPROTEIN"/>
    <property type="match status" value="1"/>
</dbReference>
<dbReference type="PANTHER" id="PTHR43595">
    <property type="entry name" value="37S RIBOSOMAL PROTEIN S26, MITOCHONDRIAL"/>
    <property type="match status" value="1"/>
</dbReference>
<name>A0A3L9MM77_9FLAO</name>
<dbReference type="GO" id="GO:0004784">
    <property type="term" value="F:superoxide dismutase activity"/>
    <property type="evidence" value="ECO:0007669"/>
    <property type="project" value="UniProtKB-EC"/>
</dbReference>
<comment type="similarity">
    <text evidence="1">Belongs to the iron/manganese superoxide dismutase family.</text>
</comment>
<organism evidence="7 8">
    <name type="scientific">Faecalibacter macacae</name>
    <dbReference type="NCBI Taxonomy" id="1859289"/>
    <lineage>
        <taxon>Bacteria</taxon>
        <taxon>Pseudomonadati</taxon>
        <taxon>Bacteroidota</taxon>
        <taxon>Flavobacteriia</taxon>
        <taxon>Flavobacteriales</taxon>
        <taxon>Weeksellaceae</taxon>
        <taxon>Faecalibacter</taxon>
    </lineage>
</organism>
<dbReference type="Proteomes" id="UP000275348">
    <property type="component" value="Unassembled WGS sequence"/>
</dbReference>
<dbReference type="InterPro" id="IPR001189">
    <property type="entry name" value="Mn/Fe_SOD"/>
</dbReference>
<dbReference type="InterPro" id="IPR036324">
    <property type="entry name" value="Mn/Fe_SOD_N_sf"/>
</dbReference>
<protein>
    <recommendedName>
        <fullName evidence="2">superoxide dismutase</fullName>
        <ecNumber evidence="2">1.15.1.1</ecNumber>
    </recommendedName>
</protein>
<dbReference type="InterPro" id="IPR019833">
    <property type="entry name" value="Mn/Fe_SOD_BS"/>
</dbReference>
<dbReference type="InterPro" id="IPR019832">
    <property type="entry name" value="Mn/Fe_SOD_C"/>
</dbReference>
<evidence type="ECO:0000259" key="6">
    <source>
        <dbReference type="Pfam" id="PF02777"/>
    </source>
</evidence>
<comment type="caution">
    <text evidence="7">The sequence shown here is derived from an EMBL/GenBank/DDBJ whole genome shotgun (WGS) entry which is preliminary data.</text>
</comment>
<evidence type="ECO:0000313" key="7">
    <source>
        <dbReference type="EMBL" id="RLZ12294.1"/>
    </source>
</evidence>
<evidence type="ECO:0000256" key="3">
    <source>
        <dbReference type="ARBA" id="ARBA00022723"/>
    </source>
</evidence>
<dbReference type="PROSITE" id="PS00088">
    <property type="entry name" value="SOD_MN"/>
    <property type="match status" value="1"/>
</dbReference>
<gene>
    <name evidence="7" type="ORF">EAH69_01920</name>
</gene>
<dbReference type="PANTHER" id="PTHR43595:SF2">
    <property type="entry name" value="SMALL RIBOSOMAL SUBUNIT PROTEIN MS42"/>
    <property type="match status" value="1"/>
</dbReference>
<dbReference type="OrthoDB" id="9803125at2"/>
<feature type="domain" description="Manganese/iron superoxide dismutase N-terminal" evidence="5">
    <location>
        <begin position="64"/>
        <end position="147"/>
    </location>
</feature>
<evidence type="ECO:0000313" key="8">
    <source>
        <dbReference type="Proteomes" id="UP000275348"/>
    </source>
</evidence>
<dbReference type="RefSeq" id="WP_121933507.1">
    <property type="nucleotide sequence ID" value="NZ_RDOJ01000002.1"/>
</dbReference>
<keyword evidence="3" id="KW-0479">Metal-binding</keyword>
<dbReference type="EMBL" id="RDOJ01000002">
    <property type="protein sequence ID" value="RLZ12294.1"/>
    <property type="molecule type" value="Genomic_DNA"/>
</dbReference>
<reference evidence="7 8" key="1">
    <citation type="submission" date="2018-10" db="EMBL/GenBank/DDBJ databases">
        <authorList>
            <person name="Chen X."/>
        </authorList>
    </citation>
    <scope>NUCLEOTIDE SEQUENCE [LARGE SCALE GENOMIC DNA]</scope>
    <source>
        <strain evidence="7 8">YIM 102668</strain>
    </source>
</reference>
<dbReference type="GO" id="GO:0046872">
    <property type="term" value="F:metal ion binding"/>
    <property type="evidence" value="ECO:0007669"/>
    <property type="project" value="UniProtKB-KW"/>
</dbReference>
<evidence type="ECO:0000259" key="5">
    <source>
        <dbReference type="Pfam" id="PF00081"/>
    </source>
</evidence>
<keyword evidence="4" id="KW-0560">Oxidoreductase</keyword>
<dbReference type="Gene3D" id="1.10.287.990">
    <property type="entry name" value="Fe,Mn superoxide dismutase (SOD) domain"/>
    <property type="match status" value="1"/>
</dbReference>
<proteinExistence type="inferred from homology"/>
<dbReference type="InterPro" id="IPR036314">
    <property type="entry name" value="SOD_C_sf"/>
</dbReference>
<evidence type="ECO:0000256" key="4">
    <source>
        <dbReference type="ARBA" id="ARBA00023002"/>
    </source>
</evidence>